<organism evidence="1 2">
    <name type="scientific">Russula earlei</name>
    <dbReference type="NCBI Taxonomy" id="71964"/>
    <lineage>
        <taxon>Eukaryota</taxon>
        <taxon>Fungi</taxon>
        <taxon>Dikarya</taxon>
        <taxon>Basidiomycota</taxon>
        <taxon>Agaricomycotina</taxon>
        <taxon>Agaricomycetes</taxon>
        <taxon>Russulales</taxon>
        <taxon>Russulaceae</taxon>
        <taxon>Russula</taxon>
    </lineage>
</organism>
<dbReference type="Proteomes" id="UP001207468">
    <property type="component" value="Unassembled WGS sequence"/>
</dbReference>
<dbReference type="EMBL" id="JAGFNK010000203">
    <property type="protein sequence ID" value="KAI9459043.1"/>
    <property type="molecule type" value="Genomic_DNA"/>
</dbReference>
<accession>A0ACC0U336</accession>
<comment type="caution">
    <text evidence="1">The sequence shown here is derived from an EMBL/GenBank/DDBJ whole genome shotgun (WGS) entry which is preliminary data.</text>
</comment>
<gene>
    <name evidence="1" type="ORF">F5148DRAFT_983588</name>
</gene>
<reference evidence="1" key="1">
    <citation type="submission" date="2021-03" db="EMBL/GenBank/DDBJ databases">
        <title>Evolutionary priming and transition to the ectomycorrhizal habit in an iconic lineage of mushroom-forming fungi: is preadaptation a requirement?</title>
        <authorList>
            <consortium name="DOE Joint Genome Institute"/>
            <person name="Looney B.P."/>
            <person name="Miyauchi S."/>
            <person name="Morin E."/>
            <person name="Drula E."/>
            <person name="Courty P.E."/>
            <person name="Chicoki N."/>
            <person name="Fauchery L."/>
            <person name="Kohler A."/>
            <person name="Kuo A."/>
            <person name="LaButti K."/>
            <person name="Pangilinan J."/>
            <person name="Lipzen A."/>
            <person name="Riley R."/>
            <person name="Andreopoulos W."/>
            <person name="He G."/>
            <person name="Johnson J."/>
            <person name="Barry K.W."/>
            <person name="Grigoriev I.V."/>
            <person name="Nagy L."/>
            <person name="Hibbett D."/>
            <person name="Henrissat B."/>
            <person name="Matheny P.B."/>
            <person name="Labbe J."/>
            <person name="Martin A.F."/>
        </authorList>
    </citation>
    <scope>NUCLEOTIDE SEQUENCE</scope>
    <source>
        <strain evidence="1">BPL698</strain>
    </source>
</reference>
<evidence type="ECO:0000313" key="1">
    <source>
        <dbReference type="EMBL" id="KAI9459043.1"/>
    </source>
</evidence>
<protein>
    <submittedName>
        <fullName evidence="1">DWNN-domain-containing protein</fullName>
    </submittedName>
</protein>
<evidence type="ECO:0000313" key="2">
    <source>
        <dbReference type="Proteomes" id="UP001207468"/>
    </source>
</evidence>
<proteinExistence type="predicted"/>
<name>A0ACC0U336_9AGAM</name>
<sequence>MASSVFYKFKSQREESKVSFDGTGISVFDLKKDIILANNLGRATDFDLVVLDGSSGEEIKDDSHVIPRSSSVVVKRVPSARPGKGKAAMYIAAPGTSATPDSTFNGHAGSTSWSAKGSMSRRFDKEATSSKPTNAPLQSLGGKEDEAAAMAAMFQAQSANWEETQEKMSQLVSPLAFFSCQVVITRIYTQRGTGFGRGGKPFVPHHQQNERPLPPSYVCYRCGQKGHWIQDCPTNSDREFDNKPRIKRTTGIPRSFLKAVDNPSGARIGQGVMVTPEGGYVVAQPDSASWQKQTIKSKALSEAEIRERPSKDPSIVCAIDKRILRDAVKTPCCGTAYCEDCIQTHLLEKDFICPCCGSKVASLDKLAIDRLMRRRVADYIAKEMEASQKEEDGQIAGESTPPAGSLSQLTRTRDAQTLAVEDLQSGLYAQEDVPADLAMSQMIVDNIPQLQAQIQQISLTLQNNGALPAHVRQQAEMQHHQLQLQLAQAQTIAAALAAAQSGIGADLMMPMGMMPMMNQGFSGSQMQPQQQQAQQQQAQQQQAQQQQPPGNVDSAYQRQPVNQRRRNVKRERPSDFLEVAGPDADRDNKVARYWE</sequence>
<keyword evidence="2" id="KW-1185">Reference proteome</keyword>